<dbReference type="RefSeq" id="XP_016247125.1">
    <property type="nucleotide sequence ID" value="XM_016393706.1"/>
</dbReference>
<name>A0A0D2CTH4_9EURO</name>
<organism evidence="2 3">
    <name type="scientific">Cladophialophora immunda</name>
    <dbReference type="NCBI Taxonomy" id="569365"/>
    <lineage>
        <taxon>Eukaryota</taxon>
        <taxon>Fungi</taxon>
        <taxon>Dikarya</taxon>
        <taxon>Ascomycota</taxon>
        <taxon>Pezizomycotina</taxon>
        <taxon>Eurotiomycetes</taxon>
        <taxon>Chaetothyriomycetidae</taxon>
        <taxon>Chaetothyriales</taxon>
        <taxon>Herpotrichiellaceae</taxon>
        <taxon>Cladophialophora</taxon>
    </lineage>
</organism>
<dbReference type="EMBL" id="KN847043">
    <property type="protein sequence ID" value="KIW26909.1"/>
    <property type="molecule type" value="Genomic_DNA"/>
</dbReference>
<sequence>MSVSPYSVQHDFEVQEYNKRRAAWKASEKRRKQEEKLLKEQAKRDRKAALKQLAQAERAEPRKTFGWLCRKSQSRTDVSAAKKLDDDDDDSDSDEIPLRAALAAYPPELRRRT</sequence>
<evidence type="ECO:0000256" key="1">
    <source>
        <dbReference type="SAM" id="MobiDB-lite"/>
    </source>
</evidence>
<reference evidence="2 3" key="1">
    <citation type="submission" date="2015-01" db="EMBL/GenBank/DDBJ databases">
        <title>The Genome Sequence of Cladophialophora immunda CBS83496.</title>
        <authorList>
            <consortium name="The Broad Institute Genomics Platform"/>
            <person name="Cuomo C."/>
            <person name="de Hoog S."/>
            <person name="Gorbushina A."/>
            <person name="Stielow B."/>
            <person name="Teixiera M."/>
            <person name="Abouelleil A."/>
            <person name="Chapman S.B."/>
            <person name="Priest M."/>
            <person name="Young S.K."/>
            <person name="Wortman J."/>
            <person name="Nusbaum C."/>
            <person name="Birren B."/>
        </authorList>
    </citation>
    <scope>NUCLEOTIDE SEQUENCE [LARGE SCALE GENOMIC DNA]</scope>
    <source>
        <strain evidence="2 3">CBS 83496</strain>
    </source>
</reference>
<evidence type="ECO:0000313" key="2">
    <source>
        <dbReference type="EMBL" id="KIW26909.1"/>
    </source>
</evidence>
<keyword evidence="3" id="KW-1185">Reference proteome</keyword>
<proteinExistence type="predicted"/>
<protein>
    <submittedName>
        <fullName evidence="2">Uncharacterized protein</fullName>
    </submittedName>
</protein>
<accession>A0A0D2CTH4</accession>
<feature type="region of interest" description="Disordered" evidence="1">
    <location>
        <begin position="73"/>
        <end position="113"/>
    </location>
</feature>
<gene>
    <name evidence="2" type="ORF">PV07_06697</name>
</gene>
<dbReference type="AlphaFoldDB" id="A0A0D2CTH4"/>
<feature type="compositionally biased region" description="Acidic residues" evidence="1">
    <location>
        <begin position="86"/>
        <end position="95"/>
    </location>
</feature>
<dbReference type="OrthoDB" id="4161193at2759"/>
<evidence type="ECO:0000313" key="3">
    <source>
        <dbReference type="Proteomes" id="UP000054466"/>
    </source>
</evidence>
<dbReference type="GeneID" id="27345891"/>
<dbReference type="HOGENOM" id="CLU_174943_0_0_1"/>
<feature type="region of interest" description="Disordered" evidence="1">
    <location>
        <begin position="23"/>
        <end position="61"/>
    </location>
</feature>
<dbReference type="Proteomes" id="UP000054466">
    <property type="component" value="Unassembled WGS sequence"/>
</dbReference>
<dbReference type="VEuPathDB" id="FungiDB:PV07_06697"/>
<feature type="compositionally biased region" description="Basic and acidic residues" evidence="1">
    <location>
        <begin position="31"/>
        <end position="43"/>
    </location>
</feature>